<name>A0A074MF42_ERYLO</name>
<dbReference type="Proteomes" id="UP000027647">
    <property type="component" value="Unassembled WGS sequence"/>
</dbReference>
<reference evidence="3 4" key="1">
    <citation type="submission" date="2014-04" db="EMBL/GenBank/DDBJ databases">
        <title>A comprehensive comparison of genomes of Erythrobacter spp. strains.</title>
        <authorList>
            <person name="Zheng Q."/>
        </authorList>
    </citation>
    <scope>NUCLEOTIDE SEQUENCE [LARGE SCALE GENOMIC DNA]</scope>
    <source>
        <strain evidence="3 4">DSM 6997</strain>
    </source>
</reference>
<evidence type="ECO:0000256" key="1">
    <source>
        <dbReference type="SAM" id="SignalP"/>
    </source>
</evidence>
<protein>
    <recommendedName>
        <fullName evidence="2">DUF4136 domain-containing protein</fullName>
    </recommendedName>
</protein>
<organism evidence="3 4">
    <name type="scientific">Erythrobacter longus</name>
    <dbReference type="NCBI Taxonomy" id="1044"/>
    <lineage>
        <taxon>Bacteria</taxon>
        <taxon>Pseudomonadati</taxon>
        <taxon>Pseudomonadota</taxon>
        <taxon>Alphaproteobacteria</taxon>
        <taxon>Sphingomonadales</taxon>
        <taxon>Erythrobacteraceae</taxon>
        <taxon>Erythrobacter/Porphyrobacter group</taxon>
        <taxon>Erythrobacter</taxon>
    </lineage>
</organism>
<sequence>MDVRSLWIARRIAVPFVLASILTTASCNSSSPIDIDQDESADFSAYQSFAWSGDDPVAVTGQLPIPSETLQEIKSSIRREMQAKGYSYEREVADADLALTFSVGAGATIEQRIVTGFLAENSQQWEWGRQYFEYGEVGRSGPRVAYRAETTGELAVIAFDIYERRPVWRAAGQRVLGRDDLSGERDTIAEDVRRLMEGFPSR</sequence>
<evidence type="ECO:0000259" key="2">
    <source>
        <dbReference type="Pfam" id="PF13590"/>
    </source>
</evidence>
<accession>A0A074MF42</accession>
<feature type="signal peptide" evidence="1">
    <location>
        <begin position="1"/>
        <end position="19"/>
    </location>
</feature>
<dbReference type="PROSITE" id="PS51257">
    <property type="entry name" value="PROKAR_LIPOPROTEIN"/>
    <property type="match status" value="1"/>
</dbReference>
<dbReference type="RefSeq" id="WP_034959926.1">
    <property type="nucleotide sequence ID" value="NZ_JMIW01000003.1"/>
</dbReference>
<dbReference type="InterPro" id="IPR025411">
    <property type="entry name" value="DUF4136"/>
</dbReference>
<dbReference type="Gene3D" id="3.30.160.670">
    <property type="match status" value="1"/>
</dbReference>
<comment type="caution">
    <text evidence="3">The sequence shown here is derived from an EMBL/GenBank/DDBJ whole genome shotgun (WGS) entry which is preliminary data.</text>
</comment>
<evidence type="ECO:0000313" key="4">
    <source>
        <dbReference type="Proteomes" id="UP000027647"/>
    </source>
</evidence>
<gene>
    <name evidence="3" type="ORF">EH31_10345</name>
</gene>
<dbReference type="AlphaFoldDB" id="A0A074MF42"/>
<keyword evidence="1" id="KW-0732">Signal</keyword>
<evidence type="ECO:0000313" key="3">
    <source>
        <dbReference type="EMBL" id="KEO90478.1"/>
    </source>
</evidence>
<dbReference type="Pfam" id="PF13590">
    <property type="entry name" value="DUF4136"/>
    <property type="match status" value="1"/>
</dbReference>
<proteinExistence type="predicted"/>
<feature type="chain" id="PRO_5001699252" description="DUF4136 domain-containing protein" evidence="1">
    <location>
        <begin position="20"/>
        <end position="202"/>
    </location>
</feature>
<feature type="domain" description="DUF4136" evidence="2">
    <location>
        <begin position="35"/>
        <end position="200"/>
    </location>
</feature>
<dbReference type="eggNOG" id="ENOG5032YB2">
    <property type="taxonomic scope" value="Bacteria"/>
</dbReference>
<dbReference type="STRING" id="1044.EH31_10345"/>
<dbReference type="OrthoDB" id="118896at2"/>
<keyword evidence="4" id="KW-1185">Reference proteome</keyword>
<dbReference type="EMBL" id="JMIW01000003">
    <property type="protein sequence ID" value="KEO90478.1"/>
    <property type="molecule type" value="Genomic_DNA"/>
</dbReference>